<gene>
    <name evidence="5" type="ORF">BBK14_32190</name>
</gene>
<dbReference type="AlphaFoldDB" id="A0A1S1R5K0"/>
<dbReference type="InterPro" id="IPR000383">
    <property type="entry name" value="Xaa-Pro-like_dom"/>
</dbReference>
<dbReference type="Pfam" id="PF08530">
    <property type="entry name" value="PepX_C"/>
    <property type="match status" value="1"/>
</dbReference>
<dbReference type="GO" id="GO:0052689">
    <property type="term" value="F:carboxylic ester hydrolase activity"/>
    <property type="evidence" value="ECO:0007669"/>
    <property type="project" value="UniProtKB-ARBA"/>
</dbReference>
<protein>
    <submittedName>
        <fullName evidence="5">Peptidase S15</fullName>
    </submittedName>
</protein>
<dbReference type="InterPro" id="IPR005674">
    <property type="entry name" value="CocE/Ser_esterase"/>
</dbReference>
<dbReference type="SUPFAM" id="SSF53474">
    <property type="entry name" value="alpha/beta-Hydrolases"/>
    <property type="match status" value="1"/>
</dbReference>
<feature type="region of interest" description="Disordered" evidence="3">
    <location>
        <begin position="1"/>
        <end position="29"/>
    </location>
</feature>
<dbReference type="NCBIfam" id="TIGR00976">
    <property type="entry name" value="CocE_NonD"/>
    <property type="match status" value="1"/>
</dbReference>
<dbReference type="PANTHER" id="PTHR22946">
    <property type="entry name" value="DIENELACTONE HYDROLASE DOMAIN-CONTAINING PROTEIN-RELATED"/>
    <property type="match status" value="1"/>
</dbReference>
<dbReference type="InterPro" id="IPR013736">
    <property type="entry name" value="Xaa-Pro_dipept_C"/>
</dbReference>
<proteinExistence type="inferred from homology"/>
<feature type="compositionally biased region" description="Polar residues" evidence="3">
    <location>
        <begin position="1"/>
        <end position="17"/>
    </location>
</feature>
<dbReference type="Proteomes" id="UP000179769">
    <property type="component" value="Unassembled WGS sequence"/>
</dbReference>
<organism evidence="5 6">
    <name type="scientific">Parafrankia soli</name>
    <dbReference type="NCBI Taxonomy" id="2599596"/>
    <lineage>
        <taxon>Bacteria</taxon>
        <taxon>Bacillati</taxon>
        <taxon>Actinomycetota</taxon>
        <taxon>Actinomycetes</taxon>
        <taxon>Frankiales</taxon>
        <taxon>Frankiaceae</taxon>
        <taxon>Parafrankia</taxon>
    </lineage>
</organism>
<dbReference type="InterPro" id="IPR029058">
    <property type="entry name" value="AB_hydrolase_fold"/>
</dbReference>
<name>A0A1S1R5K0_9ACTN</name>
<feature type="region of interest" description="Disordered" evidence="3">
    <location>
        <begin position="356"/>
        <end position="402"/>
    </location>
</feature>
<dbReference type="PANTHER" id="PTHR22946:SF9">
    <property type="entry name" value="POLYKETIDE TRANSFERASE AF380"/>
    <property type="match status" value="1"/>
</dbReference>
<feature type="domain" description="Xaa-Pro dipeptidyl-peptidase C-terminal" evidence="4">
    <location>
        <begin position="317"/>
        <end position="545"/>
    </location>
</feature>
<feature type="region of interest" description="Disordered" evidence="3">
    <location>
        <begin position="526"/>
        <end position="545"/>
    </location>
</feature>
<dbReference type="GO" id="GO:0008239">
    <property type="term" value="F:dipeptidyl-peptidase activity"/>
    <property type="evidence" value="ECO:0007669"/>
    <property type="project" value="InterPro"/>
</dbReference>
<evidence type="ECO:0000313" key="6">
    <source>
        <dbReference type="Proteomes" id="UP000179769"/>
    </source>
</evidence>
<dbReference type="SUPFAM" id="SSF49785">
    <property type="entry name" value="Galactose-binding domain-like"/>
    <property type="match status" value="1"/>
</dbReference>
<evidence type="ECO:0000256" key="3">
    <source>
        <dbReference type="SAM" id="MobiDB-lite"/>
    </source>
</evidence>
<evidence type="ECO:0000313" key="5">
    <source>
        <dbReference type="EMBL" id="OHV41460.1"/>
    </source>
</evidence>
<dbReference type="Gene3D" id="3.40.50.1820">
    <property type="entry name" value="alpha/beta hydrolase"/>
    <property type="match status" value="2"/>
</dbReference>
<feature type="compositionally biased region" description="Polar residues" evidence="3">
    <location>
        <begin position="356"/>
        <end position="388"/>
    </location>
</feature>
<accession>A0A1S1R5K0</accession>
<dbReference type="EMBL" id="MAXA01000054">
    <property type="protein sequence ID" value="OHV41460.1"/>
    <property type="molecule type" value="Genomic_DNA"/>
</dbReference>
<evidence type="ECO:0000256" key="2">
    <source>
        <dbReference type="ARBA" id="ARBA00022801"/>
    </source>
</evidence>
<dbReference type="SMART" id="SM00939">
    <property type="entry name" value="PepX_C"/>
    <property type="match status" value="1"/>
</dbReference>
<sequence length="545" mass="57368">MAITACSASSPDSTAVSASGPRPTETAPLSAATNAWWSYTRPATFDSTRTSVKVPAGDGTQLDCSLVRPAKNGAPAAGRFPGLVIEFTPYAVIRSTFESEAAYFATRGYNGLVCNVRGTGPSGGTWQHAMSAQDSRDARDLIEWLAIQPFSDGRIGMFGESYGGQTTYGAAIEQAPHLLAIAPLQPPASLYDDVIYPGGIKTTEGGTIDNWPGTAQLLSQGRIDAAAEYAANREHPTFDSYWQERSFAGRYSAIKVPVLTVGGWEDQYFRSGTLANIEGALNRTWAIYGPWQHLSPIAFPNCPGLCNPEGLAPGLLLAWFDRWVKNLPDVPIPTRPTFVSYEGPAGIGDGWREVSNYNPKNGARTQTLSLSQDGTLSADRGTSGSATFHQPADPASPAGSATFQTAPLTQATSMLGHPALTLRASLSGPDANLYAELLDIAPDGTSALVNNGFLRASHRTSHTTPTPAPVGTLITFDLQIRADHYRFAAGHRIAIRLSGGAADTLTPNPAPVDVTVATGTGGSVLHLPTIPDSSPTPAASTNALN</sequence>
<feature type="compositionally biased region" description="Polar residues" evidence="3">
    <location>
        <begin position="531"/>
        <end position="545"/>
    </location>
</feature>
<dbReference type="InterPro" id="IPR008979">
    <property type="entry name" value="Galactose-bd-like_sf"/>
</dbReference>
<comment type="caution">
    <text evidence="5">The sequence shown here is derived from an EMBL/GenBank/DDBJ whole genome shotgun (WGS) entry which is preliminary data.</text>
</comment>
<dbReference type="InterPro" id="IPR050261">
    <property type="entry name" value="FrsA_esterase"/>
</dbReference>
<evidence type="ECO:0000259" key="4">
    <source>
        <dbReference type="SMART" id="SM00939"/>
    </source>
</evidence>
<comment type="similarity">
    <text evidence="1">Belongs to the AB hydrolase superfamily.</text>
</comment>
<dbReference type="OrthoDB" id="5240615at2"/>
<reference evidence="6" key="1">
    <citation type="submission" date="2016-07" db="EMBL/GenBank/DDBJ databases">
        <title>Frankia sp. NRRL B-16219 Genome sequencing.</title>
        <authorList>
            <person name="Ghodhbane-Gtari F."/>
            <person name="Swanson E."/>
            <person name="Gueddou A."/>
            <person name="Louati M."/>
            <person name="Nouioui I."/>
            <person name="Hezbri K."/>
            <person name="Abebe-Akele F."/>
            <person name="Simpson S."/>
            <person name="Morris K."/>
            <person name="Thomas K."/>
            <person name="Gtari M."/>
            <person name="Tisa L.S."/>
        </authorList>
    </citation>
    <scope>NUCLEOTIDE SEQUENCE [LARGE SCALE GENOMIC DNA]</scope>
    <source>
        <strain evidence="6">NRRL B-16219</strain>
    </source>
</reference>
<evidence type="ECO:0000256" key="1">
    <source>
        <dbReference type="ARBA" id="ARBA00008645"/>
    </source>
</evidence>
<keyword evidence="6" id="KW-1185">Reference proteome</keyword>
<dbReference type="Gene3D" id="2.60.120.260">
    <property type="entry name" value="Galactose-binding domain-like"/>
    <property type="match status" value="1"/>
</dbReference>
<keyword evidence="2" id="KW-0378">Hydrolase</keyword>
<dbReference type="Pfam" id="PF02129">
    <property type="entry name" value="Peptidase_S15"/>
    <property type="match status" value="1"/>
</dbReference>